<feature type="compositionally biased region" description="Polar residues" evidence="1">
    <location>
        <begin position="189"/>
        <end position="206"/>
    </location>
</feature>
<organism evidence="2 3">
    <name type="scientific">Gymnopus androsaceus JB14</name>
    <dbReference type="NCBI Taxonomy" id="1447944"/>
    <lineage>
        <taxon>Eukaryota</taxon>
        <taxon>Fungi</taxon>
        <taxon>Dikarya</taxon>
        <taxon>Basidiomycota</taxon>
        <taxon>Agaricomycotina</taxon>
        <taxon>Agaricomycetes</taxon>
        <taxon>Agaricomycetidae</taxon>
        <taxon>Agaricales</taxon>
        <taxon>Marasmiineae</taxon>
        <taxon>Omphalotaceae</taxon>
        <taxon>Gymnopus</taxon>
    </lineage>
</organism>
<reference evidence="2" key="1">
    <citation type="journal article" date="2019" name="Environ. Microbiol.">
        <title>Fungal ecological strategies reflected in gene transcription - a case study of two litter decomposers.</title>
        <authorList>
            <person name="Barbi F."/>
            <person name="Kohler A."/>
            <person name="Barry K."/>
            <person name="Baskaran P."/>
            <person name="Daum C."/>
            <person name="Fauchery L."/>
            <person name="Ihrmark K."/>
            <person name="Kuo A."/>
            <person name="LaButti K."/>
            <person name="Lipzen A."/>
            <person name="Morin E."/>
            <person name="Grigoriev I.V."/>
            <person name="Henrissat B."/>
            <person name="Lindahl B."/>
            <person name="Martin F."/>
        </authorList>
    </citation>
    <scope>NUCLEOTIDE SEQUENCE</scope>
    <source>
        <strain evidence="2">JB14</strain>
    </source>
</reference>
<dbReference type="OrthoDB" id="3014102at2759"/>
<proteinExistence type="predicted"/>
<keyword evidence="3" id="KW-1185">Reference proteome</keyword>
<sequence>MWPAFWFEAKTALDWLTSEAAASVVAVIFQQNRDREVKANDHIKRMVEAAEKEQESIAAALKRKRQQNIQGPSTPPRKRQRTEIHDSDIRTTMDISIPDELLPVLIYFNEPLVLEESAEEYNPAFLQVIRNETKMMLFAQKHGEGLEKLRQVYLRYVSQALDDHRTELHSDLYSPPQDSKDETYRPAPSRSQDVGRSPYLSRSSMQRPAPGPPTPTGKAYSLQENSE</sequence>
<dbReference type="Proteomes" id="UP000799118">
    <property type="component" value="Unassembled WGS sequence"/>
</dbReference>
<protein>
    <submittedName>
        <fullName evidence="2">Uncharacterized protein</fullName>
    </submittedName>
</protein>
<feature type="region of interest" description="Disordered" evidence="1">
    <location>
        <begin position="61"/>
        <end position="85"/>
    </location>
</feature>
<dbReference type="EMBL" id="ML769773">
    <property type="protein sequence ID" value="KAE9387903.1"/>
    <property type="molecule type" value="Genomic_DNA"/>
</dbReference>
<feature type="region of interest" description="Disordered" evidence="1">
    <location>
        <begin position="168"/>
        <end position="227"/>
    </location>
</feature>
<dbReference type="AlphaFoldDB" id="A0A6A4GRB3"/>
<name>A0A6A4GRB3_9AGAR</name>
<evidence type="ECO:0000313" key="3">
    <source>
        <dbReference type="Proteomes" id="UP000799118"/>
    </source>
</evidence>
<gene>
    <name evidence="2" type="ORF">BT96DRAFT_948017</name>
</gene>
<evidence type="ECO:0000313" key="2">
    <source>
        <dbReference type="EMBL" id="KAE9387903.1"/>
    </source>
</evidence>
<accession>A0A6A4GRB3</accession>
<evidence type="ECO:0000256" key="1">
    <source>
        <dbReference type="SAM" id="MobiDB-lite"/>
    </source>
</evidence>